<dbReference type="Pfam" id="PF25209">
    <property type="entry name" value="Phage_capsid_4"/>
    <property type="match status" value="1"/>
</dbReference>
<protein>
    <submittedName>
        <fullName evidence="1">Major head protein</fullName>
    </submittedName>
</protein>
<keyword evidence="2" id="KW-1185">Reference proteome</keyword>
<dbReference type="SUPFAM" id="SSF56563">
    <property type="entry name" value="Major capsid protein gp5"/>
    <property type="match status" value="1"/>
</dbReference>
<reference evidence="1 2" key="1">
    <citation type="journal article" date="2015" name="Genome Announc.">
        <title>Expanding the biotechnology potential of lactobacilli through comparative genomics of 213 strains and associated genera.</title>
        <authorList>
            <person name="Sun Z."/>
            <person name="Harris H.M."/>
            <person name="McCann A."/>
            <person name="Guo C."/>
            <person name="Argimon S."/>
            <person name="Zhang W."/>
            <person name="Yang X."/>
            <person name="Jeffery I.B."/>
            <person name="Cooney J.C."/>
            <person name="Kagawa T.F."/>
            <person name="Liu W."/>
            <person name="Song Y."/>
            <person name="Salvetti E."/>
            <person name="Wrobel A."/>
            <person name="Rasinkangas P."/>
            <person name="Parkhill J."/>
            <person name="Rea M.C."/>
            <person name="O'Sullivan O."/>
            <person name="Ritari J."/>
            <person name="Douillard F.P."/>
            <person name="Paul Ross R."/>
            <person name="Yang R."/>
            <person name="Briner A.E."/>
            <person name="Felis G.E."/>
            <person name="de Vos W.M."/>
            <person name="Barrangou R."/>
            <person name="Klaenhammer T.R."/>
            <person name="Caufield P.W."/>
            <person name="Cui Y."/>
            <person name="Zhang H."/>
            <person name="O'Toole P.W."/>
        </authorList>
    </citation>
    <scope>NUCLEOTIDE SEQUENCE [LARGE SCALE GENOMIC DNA]</scope>
    <source>
        <strain evidence="1 2">DSM 12744</strain>
    </source>
</reference>
<dbReference type="STRING" id="1423792.FD09_GL000878"/>
<accession>A0A0R1MRS0</accession>
<evidence type="ECO:0000313" key="1">
    <source>
        <dbReference type="EMBL" id="KRL10735.1"/>
    </source>
</evidence>
<dbReference type="Gene3D" id="1.10.720.30">
    <property type="entry name" value="SAP domain"/>
    <property type="match status" value="1"/>
</dbReference>
<gene>
    <name evidence="1" type="ORF">FD09_GL000878</name>
</gene>
<dbReference type="InterPro" id="IPR036361">
    <property type="entry name" value="SAP_dom_sf"/>
</dbReference>
<dbReference type="EMBL" id="AZEC01000014">
    <property type="protein sequence ID" value="KRL10735.1"/>
    <property type="molecule type" value="Genomic_DNA"/>
</dbReference>
<dbReference type="OrthoDB" id="2065410at2"/>
<comment type="caution">
    <text evidence="1">The sequence shown here is derived from an EMBL/GenBank/DDBJ whole genome shotgun (WGS) entry which is preliminary data.</text>
</comment>
<name>A0A0R1MRS0_9LACO</name>
<dbReference type="Proteomes" id="UP000051330">
    <property type="component" value="Unassembled WGS sequence"/>
</dbReference>
<proteinExistence type="predicted"/>
<evidence type="ECO:0000313" key="2">
    <source>
        <dbReference type="Proteomes" id="UP000051330"/>
    </source>
</evidence>
<dbReference type="PATRIC" id="fig|1423792.3.peg.893"/>
<sequence length="330" mass="35347">MAFPNAQTTDKSAMIIPEVMAQMIAARLPKAITFSPLATVDNTLVGVPGDTITVPHWKYIGDAVDFAEGDSIDYSKMQSGKTTSTIKRAGKGVEISDFAVEVGLGDPKTEAANQLSMAIGSKVDNDCVTALLNARLTLTHAAPDLDLIDAIEATFEDDTSEFNTEGSSPVRGVFYMNLKDYNKLRKAAASDYTRASELGDQVLTSGVLGEIFGWQLATSRKIPVGTYLAVKAGALGINMKRGVQVETARDIDHKTTKINVDEYYGVWLKDDTKALVVNPPVVSDGFDPNGSVKPTDAQTVDEIKAWLTAHSIDFTGKTAKADLLALVPAK</sequence>
<dbReference type="AlphaFoldDB" id="A0A0R1MRS0"/>
<dbReference type="NCBIfam" id="TIGR04387">
    <property type="entry name" value="capsid_maj_N4"/>
    <property type="match status" value="1"/>
</dbReference>
<organism evidence="1 2">
    <name type="scientific">Schleiferilactobacillus perolens DSM 12744</name>
    <dbReference type="NCBI Taxonomy" id="1423792"/>
    <lineage>
        <taxon>Bacteria</taxon>
        <taxon>Bacillati</taxon>
        <taxon>Bacillota</taxon>
        <taxon>Bacilli</taxon>
        <taxon>Lactobacillales</taxon>
        <taxon>Lactobacillaceae</taxon>
        <taxon>Schleiferilactobacillus</taxon>
    </lineage>
</organism>